<keyword evidence="3" id="KW-1185">Reference proteome</keyword>
<dbReference type="Proteomes" id="UP000449969">
    <property type="component" value="Unassembled WGS sequence"/>
</dbReference>
<dbReference type="AlphaFoldDB" id="A0A844T015"/>
<reference evidence="2 3" key="1">
    <citation type="submission" date="2019-12" db="EMBL/GenBank/DDBJ databases">
        <title>Draft genome sequences Bradyrhizobium cajani AMBPC1010, Bradyrhizobium pachyrhizi AMBPC1040 and Bradyrhizobium yuanmingense ALSPC3051, three plant growth promoting strains isolated from nodules of Cajanus cajan L. in Dominican Republic.</title>
        <authorList>
            <person name="Flores-Felix J.D."/>
            <person name="Araujo J."/>
            <person name="Diaz-Alcantara C."/>
            <person name="Gonzalez-Andres F."/>
            <person name="Velazquez E."/>
        </authorList>
    </citation>
    <scope>NUCLEOTIDE SEQUENCE [LARGE SCALE GENOMIC DNA]</scope>
    <source>
        <strain evidence="2 3">1010</strain>
    </source>
</reference>
<comment type="caution">
    <text evidence="2">The sequence shown here is derived from an EMBL/GenBank/DDBJ whole genome shotgun (WGS) entry which is preliminary data.</text>
</comment>
<gene>
    <name evidence="2" type="ORF">GPL20_05100</name>
</gene>
<dbReference type="EMBL" id="WQNE01000003">
    <property type="protein sequence ID" value="MVT72488.1"/>
    <property type="molecule type" value="Genomic_DNA"/>
</dbReference>
<evidence type="ECO:0000313" key="2">
    <source>
        <dbReference type="EMBL" id="MVT72488.1"/>
    </source>
</evidence>
<sequence>MRIWRISNFDDLSGVGGLKADGRWHDRGRHAVYAADHPASALLEVMVHLEIDLEDLPTSYQLLGIDVPDDLAVETVNLSDIENISPDWADDPRVTRDLLRPWFADARTAIVSVPSVIVPFAQNYYMVNPRHKDAARIRVWHVARYPHDMRLFGQRTGRTT</sequence>
<dbReference type="RefSeq" id="WP_254125662.1">
    <property type="nucleotide sequence ID" value="NZ_JANADL010000022.1"/>
</dbReference>
<feature type="domain" description="RES" evidence="1">
    <location>
        <begin position="11"/>
        <end position="141"/>
    </location>
</feature>
<organism evidence="2 3">
    <name type="scientific">Bradyrhizobium cajani</name>
    <dbReference type="NCBI Taxonomy" id="1928661"/>
    <lineage>
        <taxon>Bacteria</taxon>
        <taxon>Pseudomonadati</taxon>
        <taxon>Pseudomonadota</taxon>
        <taxon>Alphaproteobacteria</taxon>
        <taxon>Hyphomicrobiales</taxon>
        <taxon>Nitrobacteraceae</taxon>
        <taxon>Bradyrhizobium</taxon>
    </lineage>
</organism>
<name>A0A844T015_9BRAD</name>
<evidence type="ECO:0000313" key="3">
    <source>
        <dbReference type="Proteomes" id="UP000449969"/>
    </source>
</evidence>
<dbReference type="Pfam" id="PF08808">
    <property type="entry name" value="RES"/>
    <property type="match status" value="1"/>
</dbReference>
<protein>
    <submittedName>
        <fullName evidence="2">RES domain-containing protein</fullName>
    </submittedName>
</protein>
<accession>A0A844T015</accession>
<proteinExistence type="predicted"/>
<dbReference type="InterPro" id="IPR014914">
    <property type="entry name" value="RES_dom"/>
</dbReference>
<dbReference type="SMART" id="SM00953">
    <property type="entry name" value="RES"/>
    <property type="match status" value="1"/>
</dbReference>
<evidence type="ECO:0000259" key="1">
    <source>
        <dbReference type="SMART" id="SM00953"/>
    </source>
</evidence>